<dbReference type="InterPro" id="IPR009057">
    <property type="entry name" value="Homeodomain-like_sf"/>
</dbReference>
<dbReference type="AlphaFoldDB" id="A0A927GQ59"/>
<dbReference type="GO" id="GO:0043565">
    <property type="term" value="F:sequence-specific DNA binding"/>
    <property type="evidence" value="ECO:0007669"/>
    <property type="project" value="InterPro"/>
</dbReference>
<evidence type="ECO:0000256" key="2">
    <source>
        <dbReference type="ARBA" id="ARBA00023125"/>
    </source>
</evidence>
<dbReference type="PANTHER" id="PTHR43280:SF2">
    <property type="entry name" value="HTH-TYPE TRANSCRIPTIONAL REGULATOR EXSA"/>
    <property type="match status" value="1"/>
</dbReference>
<organism evidence="6 7">
    <name type="scientific">Paenibacillus sabuli</name>
    <dbReference type="NCBI Taxonomy" id="2772509"/>
    <lineage>
        <taxon>Bacteria</taxon>
        <taxon>Bacillati</taxon>
        <taxon>Bacillota</taxon>
        <taxon>Bacilli</taxon>
        <taxon>Bacillales</taxon>
        <taxon>Paenibacillaceae</taxon>
        <taxon>Paenibacillus</taxon>
    </lineage>
</organism>
<keyword evidence="1" id="KW-0805">Transcription regulation</keyword>
<evidence type="ECO:0000256" key="4">
    <source>
        <dbReference type="SAM" id="MobiDB-lite"/>
    </source>
</evidence>
<dbReference type="Proteomes" id="UP000621560">
    <property type="component" value="Unassembled WGS sequence"/>
</dbReference>
<dbReference type="Pfam" id="PF12833">
    <property type="entry name" value="HTH_18"/>
    <property type="match status" value="1"/>
</dbReference>
<keyword evidence="3" id="KW-0804">Transcription</keyword>
<feature type="region of interest" description="Disordered" evidence="4">
    <location>
        <begin position="93"/>
        <end position="194"/>
    </location>
</feature>
<dbReference type="PANTHER" id="PTHR43280">
    <property type="entry name" value="ARAC-FAMILY TRANSCRIPTIONAL REGULATOR"/>
    <property type="match status" value="1"/>
</dbReference>
<dbReference type="RefSeq" id="WP_190914640.1">
    <property type="nucleotide sequence ID" value="NZ_JACXIZ010000008.1"/>
</dbReference>
<evidence type="ECO:0000313" key="7">
    <source>
        <dbReference type="Proteomes" id="UP000621560"/>
    </source>
</evidence>
<evidence type="ECO:0000256" key="3">
    <source>
        <dbReference type="ARBA" id="ARBA00023163"/>
    </source>
</evidence>
<comment type="caution">
    <text evidence="6">The sequence shown here is derived from an EMBL/GenBank/DDBJ whole genome shotgun (WGS) entry which is preliminary data.</text>
</comment>
<gene>
    <name evidence="6" type="ORF">IDH44_03205</name>
</gene>
<dbReference type="EMBL" id="JACXIZ010000008">
    <property type="protein sequence ID" value="MBD2844184.1"/>
    <property type="molecule type" value="Genomic_DNA"/>
</dbReference>
<keyword evidence="2" id="KW-0238">DNA-binding</keyword>
<accession>A0A927GQ59</accession>
<proteinExistence type="predicted"/>
<dbReference type="PROSITE" id="PS01124">
    <property type="entry name" value="HTH_ARAC_FAMILY_2"/>
    <property type="match status" value="1"/>
</dbReference>
<evidence type="ECO:0000256" key="1">
    <source>
        <dbReference type="ARBA" id="ARBA00023015"/>
    </source>
</evidence>
<feature type="domain" description="HTH araC/xylS-type" evidence="5">
    <location>
        <begin position="256"/>
        <end position="354"/>
    </location>
</feature>
<dbReference type="SMART" id="SM00342">
    <property type="entry name" value="HTH_ARAC"/>
    <property type="match status" value="1"/>
</dbReference>
<sequence length="357" mass="39571">MSRLDPLIRPHSSSQVYWEGITVFQKVSDRYDSWVLFAVVEGRFRYRIGTASGEAAFGDVVLCPPGMLFEREVLEPLSFHFYRFDWQPSHSAAGMGAGGCQTRRNEKSSHSMRDDTEEDSSLTEAAKETTVVDTQGPEGGHTPVPAQDWQDEPPAAAWHGPEGSVPSRSGWQASAPPVSEDERAAAGLPGPGKRTIRDLERLASNYAYLNQLQERGAGQRGHALAAHLLCDLWQLCCLSDGAASDAHRRRPGSAMREAAQLLGEGASRPLAVKEVALRLGLTAVQLTRRFREAYDRTPLDYLTGLRVQRAQSLLLRSELTLDEIAQQCGYESGFYLSRLFAKRLGISPSDYRRMHRI</sequence>
<dbReference type="PROSITE" id="PS00041">
    <property type="entry name" value="HTH_ARAC_FAMILY_1"/>
    <property type="match status" value="1"/>
</dbReference>
<evidence type="ECO:0000259" key="5">
    <source>
        <dbReference type="PROSITE" id="PS01124"/>
    </source>
</evidence>
<keyword evidence="7" id="KW-1185">Reference proteome</keyword>
<dbReference type="SUPFAM" id="SSF46689">
    <property type="entry name" value="Homeodomain-like"/>
    <property type="match status" value="2"/>
</dbReference>
<reference evidence="6" key="1">
    <citation type="submission" date="2020-09" db="EMBL/GenBank/DDBJ databases">
        <title>A novel bacterium of genus Paenibacillus, isolated from South China Sea.</title>
        <authorList>
            <person name="Huang H."/>
            <person name="Mo K."/>
            <person name="Hu Y."/>
        </authorList>
    </citation>
    <scope>NUCLEOTIDE SEQUENCE</scope>
    <source>
        <strain evidence="6">IB182496</strain>
    </source>
</reference>
<dbReference type="GO" id="GO:0003700">
    <property type="term" value="F:DNA-binding transcription factor activity"/>
    <property type="evidence" value="ECO:0007669"/>
    <property type="project" value="InterPro"/>
</dbReference>
<dbReference type="InterPro" id="IPR018060">
    <property type="entry name" value="HTH_AraC"/>
</dbReference>
<name>A0A927GQ59_9BACL</name>
<dbReference type="Gene3D" id="1.10.10.60">
    <property type="entry name" value="Homeodomain-like"/>
    <property type="match status" value="2"/>
</dbReference>
<evidence type="ECO:0000313" key="6">
    <source>
        <dbReference type="EMBL" id="MBD2844184.1"/>
    </source>
</evidence>
<dbReference type="InterPro" id="IPR018062">
    <property type="entry name" value="HTH_AraC-typ_CS"/>
</dbReference>
<protein>
    <submittedName>
        <fullName evidence="6">Helix-turn-helix transcriptional regulator</fullName>
    </submittedName>
</protein>
<feature type="compositionally biased region" description="Basic and acidic residues" evidence="4">
    <location>
        <begin position="103"/>
        <end position="114"/>
    </location>
</feature>